<dbReference type="SUPFAM" id="SSF55811">
    <property type="entry name" value="Nudix"/>
    <property type="match status" value="1"/>
</dbReference>
<comment type="cofactor">
    <cofactor evidence="1">
        <name>Mg(2+)</name>
        <dbReference type="ChEBI" id="CHEBI:18420"/>
    </cofactor>
</comment>
<dbReference type="PANTHER" id="PTHR12629">
    <property type="entry name" value="DIPHOSPHOINOSITOL POLYPHOSPHATE PHOSPHOHYDROLASE"/>
    <property type="match status" value="1"/>
</dbReference>
<dbReference type="PROSITE" id="PS00893">
    <property type="entry name" value="NUDIX_BOX"/>
    <property type="match status" value="1"/>
</dbReference>
<dbReference type="PROSITE" id="PS51462">
    <property type="entry name" value="NUDIX"/>
    <property type="match status" value="1"/>
</dbReference>
<keyword evidence="3" id="KW-0479">Metal-binding</keyword>
<evidence type="ECO:0000259" key="6">
    <source>
        <dbReference type="PROSITE" id="PS51462"/>
    </source>
</evidence>
<evidence type="ECO:0000256" key="2">
    <source>
        <dbReference type="ARBA" id="ARBA00005582"/>
    </source>
</evidence>
<keyword evidence="5" id="KW-0460">Magnesium</keyword>
<reference evidence="7" key="2">
    <citation type="submission" date="2020-07" db="EMBL/GenBank/DDBJ databases">
        <authorList>
            <person name="Vera ALvarez R."/>
            <person name="Arias-Moreno D.M."/>
            <person name="Jimenez-Jacinto V."/>
            <person name="Jimenez-Bremont J.F."/>
            <person name="Swaminathan K."/>
            <person name="Moose S.P."/>
            <person name="Guerrero-Gonzalez M.L."/>
            <person name="Marino-Ramirez L."/>
            <person name="Landsman D."/>
            <person name="Rodriguez-Kessler M."/>
            <person name="Delgado-Sanchez P."/>
        </authorList>
    </citation>
    <scope>NUCLEOTIDE SEQUENCE</scope>
    <source>
        <tissue evidence="7">Cladode</tissue>
    </source>
</reference>
<feature type="domain" description="Nudix hydrolase" evidence="6">
    <location>
        <begin position="25"/>
        <end position="168"/>
    </location>
</feature>
<evidence type="ECO:0000256" key="4">
    <source>
        <dbReference type="ARBA" id="ARBA00022801"/>
    </source>
</evidence>
<dbReference type="GO" id="GO:0005737">
    <property type="term" value="C:cytoplasm"/>
    <property type="evidence" value="ECO:0007669"/>
    <property type="project" value="TreeGrafter"/>
</dbReference>
<name>A0A7C8ZGQ9_OPUST</name>
<proteinExistence type="inferred from homology"/>
<dbReference type="GO" id="GO:0016462">
    <property type="term" value="F:pyrophosphatase activity"/>
    <property type="evidence" value="ECO:0007669"/>
    <property type="project" value="InterPro"/>
</dbReference>
<dbReference type="EMBL" id="GISG01127815">
    <property type="protein sequence ID" value="MBA4642257.1"/>
    <property type="molecule type" value="Transcribed_RNA"/>
</dbReference>
<sequence length="168" mass="19573">MQIEVEKIARSPSRTGRELQRYNLDRRQVVGCIPYRFIEKTGCCSSFSVVDELEVLLISSQKSEKMMFPKGGWESDESMEQAVLREALEEAGVTGQVEHELGKWSYKSKSQDKMHDGFMFPLLVDQELDHWPEKDFRKRKWVRIIPSFLEHLLFLAFNAGKILSNPDF</sequence>
<dbReference type="Pfam" id="PF00293">
    <property type="entry name" value="NUDIX"/>
    <property type="match status" value="1"/>
</dbReference>
<dbReference type="GO" id="GO:0046872">
    <property type="term" value="F:metal ion binding"/>
    <property type="evidence" value="ECO:0007669"/>
    <property type="project" value="UniProtKB-KW"/>
</dbReference>
<dbReference type="InterPro" id="IPR000086">
    <property type="entry name" value="NUDIX_hydrolase_dom"/>
</dbReference>
<organism evidence="7">
    <name type="scientific">Opuntia streptacantha</name>
    <name type="common">Prickly pear cactus</name>
    <name type="synonym">Opuntia cardona</name>
    <dbReference type="NCBI Taxonomy" id="393608"/>
    <lineage>
        <taxon>Eukaryota</taxon>
        <taxon>Viridiplantae</taxon>
        <taxon>Streptophyta</taxon>
        <taxon>Embryophyta</taxon>
        <taxon>Tracheophyta</taxon>
        <taxon>Spermatophyta</taxon>
        <taxon>Magnoliopsida</taxon>
        <taxon>eudicotyledons</taxon>
        <taxon>Gunneridae</taxon>
        <taxon>Pentapetalae</taxon>
        <taxon>Caryophyllales</taxon>
        <taxon>Cactineae</taxon>
        <taxon>Cactaceae</taxon>
        <taxon>Opuntioideae</taxon>
        <taxon>Opuntia</taxon>
    </lineage>
</organism>
<dbReference type="GO" id="GO:0005634">
    <property type="term" value="C:nucleus"/>
    <property type="evidence" value="ECO:0007669"/>
    <property type="project" value="TreeGrafter"/>
</dbReference>
<accession>A0A7C8ZGQ9</accession>
<keyword evidence="4" id="KW-0378">Hydrolase</keyword>
<dbReference type="InterPro" id="IPR015797">
    <property type="entry name" value="NUDIX_hydrolase-like_dom_sf"/>
</dbReference>
<evidence type="ECO:0000256" key="3">
    <source>
        <dbReference type="ARBA" id="ARBA00022723"/>
    </source>
</evidence>
<dbReference type="AlphaFoldDB" id="A0A7C8ZGQ9"/>
<dbReference type="PANTHER" id="PTHR12629:SF15">
    <property type="entry name" value="NUDIX HYDROLASE 4"/>
    <property type="match status" value="1"/>
</dbReference>
<evidence type="ECO:0000313" key="7">
    <source>
        <dbReference type="EMBL" id="MBA4642257.1"/>
    </source>
</evidence>
<dbReference type="InterPro" id="IPR047198">
    <property type="entry name" value="DDP-like_NUDIX"/>
</dbReference>
<evidence type="ECO:0000256" key="5">
    <source>
        <dbReference type="ARBA" id="ARBA00022842"/>
    </source>
</evidence>
<evidence type="ECO:0000256" key="1">
    <source>
        <dbReference type="ARBA" id="ARBA00001946"/>
    </source>
</evidence>
<reference evidence="7" key="1">
    <citation type="journal article" date="2013" name="J. Plant Res.">
        <title>Effect of fungi and light on seed germination of three Opuntia species from semiarid lands of central Mexico.</title>
        <authorList>
            <person name="Delgado-Sanchez P."/>
            <person name="Jimenez-Bremont J.F."/>
            <person name="Guerrero-Gonzalez Mde L."/>
            <person name="Flores J."/>
        </authorList>
    </citation>
    <scope>NUCLEOTIDE SEQUENCE</scope>
    <source>
        <tissue evidence="7">Cladode</tissue>
    </source>
</reference>
<dbReference type="Gene3D" id="3.90.79.10">
    <property type="entry name" value="Nucleoside Triphosphate Pyrophosphohydrolase"/>
    <property type="match status" value="1"/>
</dbReference>
<dbReference type="InterPro" id="IPR020084">
    <property type="entry name" value="NUDIX_hydrolase_CS"/>
</dbReference>
<protein>
    <recommendedName>
        <fullName evidence="6">Nudix hydrolase domain-containing protein</fullName>
    </recommendedName>
</protein>
<dbReference type="CDD" id="cd04666">
    <property type="entry name" value="NUDIX_DIPP2_like_Nudt4"/>
    <property type="match status" value="1"/>
</dbReference>
<comment type="similarity">
    <text evidence="2">Belongs to the Nudix hydrolase family.</text>
</comment>